<gene>
    <name evidence="4" type="ORF">C8A05DRAFT_33360</name>
</gene>
<dbReference type="Pfam" id="PF03959">
    <property type="entry name" value="FSH1"/>
    <property type="match status" value="1"/>
</dbReference>
<dbReference type="Gene3D" id="3.40.50.1820">
    <property type="entry name" value="alpha/beta hydrolase"/>
    <property type="match status" value="1"/>
</dbReference>
<proteinExistence type="inferred from homology"/>
<reference evidence="4" key="1">
    <citation type="journal article" date="2023" name="Mol. Phylogenet. Evol.">
        <title>Genome-scale phylogeny and comparative genomics of the fungal order Sordariales.</title>
        <authorList>
            <person name="Hensen N."/>
            <person name="Bonometti L."/>
            <person name="Westerberg I."/>
            <person name="Brannstrom I.O."/>
            <person name="Guillou S."/>
            <person name="Cros-Aarteil S."/>
            <person name="Calhoun S."/>
            <person name="Haridas S."/>
            <person name="Kuo A."/>
            <person name="Mondo S."/>
            <person name="Pangilinan J."/>
            <person name="Riley R."/>
            <person name="LaButti K."/>
            <person name="Andreopoulos B."/>
            <person name="Lipzen A."/>
            <person name="Chen C."/>
            <person name="Yan M."/>
            <person name="Daum C."/>
            <person name="Ng V."/>
            <person name="Clum A."/>
            <person name="Steindorff A."/>
            <person name="Ohm R.A."/>
            <person name="Martin F."/>
            <person name="Silar P."/>
            <person name="Natvig D.O."/>
            <person name="Lalanne C."/>
            <person name="Gautier V."/>
            <person name="Ament-Velasquez S.L."/>
            <person name="Kruys A."/>
            <person name="Hutchinson M.I."/>
            <person name="Powell A.J."/>
            <person name="Barry K."/>
            <person name="Miller A.N."/>
            <person name="Grigoriev I.V."/>
            <person name="Debuchy R."/>
            <person name="Gladieux P."/>
            <person name="Hiltunen Thoren M."/>
            <person name="Johannesson H."/>
        </authorList>
    </citation>
    <scope>NUCLEOTIDE SEQUENCE</scope>
    <source>
        <strain evidence="4">CBS 103.79</strain>
    </source>
</reference>
<dbReference type="PANTHER" id="PTHR48070">
    <property type="entry name" value="ESTERASE OVCA2"/>
    <property type="match status" value="1"/>
</dbReference>
<name>A0AAN6RUE6_9PEZI</name>
<evidence type="ECO:0000259" key="3">
    <source>
        <dbReference type="Pfam" id="PF03959"/>
    </source>
</evidence>
<dbReference type="SUPFAM" id="SSF53474">
    <property type="entry name" value="alpha/beta-Hydrolases"/>
    <property type="match status" value="1"/>
</dbReference>
<evidence type="ECO:0000256" key="2">
    <source>
        <dbReference type="ARBA" id="ARBA00022801"/>
    </source>
</evidence>
<dbReference type="InterPro" id="IPR029058">
    <property type="entry name" value="AB_hydrolase_fold"/>
</dbReference>
<dbReference type="GO" id="GO:0044550">
    <property type="term" value="P:secondary metabolite biosynthetic process"/>
    <property type="evidence" value="ECO:0007669"/>
    <property type="project" value="TreeGrafter"/>
</dbReference>
<dbReference type="GO" id="GO:0005634">
    <property type="term" value="C:nucleus"/>
    <property type="evidence" value="ECO:0007669"/>
    <property type="project" value="TreeGrafter"/>
</dbReference>
<feature type="non-terminal residue" evidence="4">
    <location>
        <position position="1"/>
    </location>
</feature>
<organism evidence="4 5">
    <name type="scientific">Staphylotrichum tortipilum</name>
    <dbReference type="NCBI Taxonomy" id="2831512"/>
    <lineage>
        <taxon>Eukaryota</taxon>
        <taxon>Fungi</taxon>
        <taxon>Dikarya</taxon>
        <taxon>Ascomycota</taxon>
        <taxon>Pezizomycotina</taxon>
        <taxon>Sordariomycetes</taxon>
        <taxon>Sordariomycetidae</taxon>
        <taxon>Sordariales</taxon>
        <taxon>Chaetomiaceae</taxon>
        <taxon>Staphylotrichum</taxon>
    </lineage>
</organism>
<reference evidence="4" key="2">
    <citation type="submission" date="2023-05" db="EMBL/GenBank/DDBJ databases">
        <authorList>
            <consortium name="Lawrence Berkeley National Laboratory"/>
            <person name="Steindorff A."/>
            <person name="Hensen N."/>
            <person name="Bonometti L."/>
            <person name="Westerberg I."/>
            <person name="Brannstrom I.O."/>
            <person name="Guillou S."/>
            <person name="Cros-Aarteil S."/>
            <person name="Calhoun S."/>
            <person name="Haridas S."/>
            <person name="Kuo A."/>
            <person name="Mondo S."/>
            <person name="Pangilinan J."/>
            <person name="Riley R."/>
            <person name="Labutti K."/>
            <person name="Andreopoulos B."/>
            <person name="Lipzen A."/>
            <person name="Chen C."/>
            <person name="Yanf M."/>
            <person name="Daum C."/>
            <person name="Ng V."/>
            <person name="Clum A."/>
            <person name="Ohm R."/>
            <person name="Martin F."/>
            <person name="Silar P."/>
            <person name="Natvig D."/>
            <person name="Lalanne C."/>
            <person name="Gautier V."/>
            <person name="Ament-Velasquez S.L."/>
            <person name="Kruys A."/>
            <person name="Hutchinson M.I."/>
            <person name="Powell A.J."/>
            <person name="Barry K."/>
            <person name="Miller A.N."/>
            <person name="Grigoriev I.V."/>
            <person name="Debuchy R."/>
            <person name="Gladieux P."/>
            <person name="Thoren M.H."/>
            <person name="Johannesson H."/>
        </authorList>
    </citation>
    <scope>NUCLEOTIDE SEQUENCE</scope>
    <source>
        <strain evidence="4">CBS 103.79</strain>
    </source>
</reference>
<evidence type="ECO:0000256" key="1">
    <source>
        <dbReference type="ARBA" id="ARBA00005863"/>
    </source>
</evidence>
<protein>
    <recommendedName>
        <fullName evidence="3">Serine hydrolase domain-containing protein</fullName>
    </recommendedName>
</protein>
<dbReference type="AlphaFoldDB" id="A0AAN6RUE6"/>
<evidence type="ECO:0000313" key="5">
    <source>
        <dbReference type="Proteomes" id="UP001303889"/>
    </source>
</evidence>
<dbReference type="PANTHER" id="PTHR48070:SF3">
    <property type="entry name" value="ESTERASE DBAE-RELATED"/>
    <property type="match status" value="1"/>
</dbReference>
<keyword evidence="2" id="KW-0378">Hydrolase</keyword>
<dbReference type="GO" id="GO:0005737">
    <property type="term" value="C:cytoplasm"/>
    <property type="evidence" value="ECO:0007669"/>
    <property type="project" value="TreeGrafter"/>
</dbReference>
<evidence type="ECO:0000313" key="4">
    <source>
        <dbReference type="EMBL" id="KAK3902898.1"/>
    </source>
</evidence>
<comment type="caution">
    <text evidence="4">The sequence shown here is derived from an EMBL/GenBank/DDBJ whole genome shotgun (WGS) entry which is preliminary data.</text>
</comment>
<sequence length="161" mass="17397">DLGGEEEGGRVVRGIGEVVGRVSKVVGVVGVVAFSMGAKVATEVVRRLEGDGEREVKVVVAVCATAPYQGGGMMKEGAGEEERRAWEGRWREVLGREKVKAKSVHVIGGSDPWRGQSERLVELFGEEGRRVVRFDGGHHMPVEEKVNREIAKAVMEACGMV</sequence>
<accession>A0AAN6RUE6</accession>
<keyword evidence="5" id="KW-1185">Reference proteome</keyword>
<dbReference type="GO" id="GO:0016787">
    <property type="term" value="F:hydrolase activity"/>
    <property type="evidence" value="ECO:0007669"/>
    <property type="project" value="UniProtKB-KW"/>
</dbReference>
<comment type="similarity">
    <text evidence="1">Belongs to the LovG family.</text>
</comment>
<dbReference type="EMBL" id="MU855480">
    <property type="protein sequence ID" value="KAK3902898.1"/>
    <property type="molecule type" value="Genomic_DNA"/>
</dbReference>
<feature type="domain" description="Serine hydrolase" evidence="3">
    <location>
        <begin position="24"/>
        <end position="148"/>
    </location>
</feature>
<dbReference type="Proteomes" id="UP001303889">
    <property type="component" value="Unassembled WGS sequence"/>
</dbReference>
<dbReference type="InterPro" id="IPR050593">
    <property type="entry name" value="LovG"/>
</dbReference>
<dbReference type="InterPro" id="IPR005645">
    <property type="entry name" value="FSH-like_dom"/>
</dbReference>